<keyword evidence="3" id="KW-1185">Reference proteome</keyword>
<evidence type="ECO:0000256" key="1">
    <source>
        <dbReference type="SAM" id="SignalP"/>
    </source>
</evidence>
<organism evidence="2 3">
    <name type="scientific">Brevundimonas goettingensis</name>
    <dbReference type="NCBI Taxonomy" id="2774190"/>
    <lineage>
        <taxon>Bacteria</taxon>
        <taxon>Pseudomonadati</taxon>
        <taxon>Pseudomonadota</taxon>
        <taxon>Alphaproteobacteria</taxon>
        <taxon>Caulobacterales</taxon>
        <taxon>Caulobacteraceae</taxon>
        <taxon>Brevundimonas</taxon>
    </lineage>
</organism>
<sequence>MRKTVSCAVALLSISAATPSFAEITRVQIETREPVTRNFGAVGAYEIVRGHVFGELDPSDPKNVIITDLALAPRNARGRVEYSATFAITKPVDMSKASGFLIYDVPNRGFTLPLTGDPRAMSIW</sequence>
<accession>A0A975GV54</accession>
<evidence type="ECO:0000313" key="3">
    <source>
        <dbReference type="Proteomes" id="UP000663918"/>
    </source>
</evidence>
<dbReference type="EMBL" id="CP062222">
    <property type="protein sequence ID" value="QTC90218.1"/>
    <property type="molecule type" value="Genomic_DNA"/>
</dbReference>
<evidence type="ECO:0000313" key="2">
    <source>
        <dbReference type="EMBL" id="QTC90218.1"/>
    </source>
</evidence>
<protein>
    <submittedName>
        <fullName evidence="2">Uncharacterized protein</fullName>
    </submittedName>
</protein>
<dbReference type="RefSeq" id="WP_207868639.1">
    <property type="nucleotide sequence ID" value="NZ_CP062222.1"/>
</dbReference>
<name>A0A975GV54_9CAUL</name>
<dbReference type="AlphaFoldDB" id="A0A975GV54"/>
<dbReference type="KEGG" id="bgoe:IFJ75_13115"/>
<feature type="chain" id="PRO_5037103264" evidence="1">
    <location>
        <begin position="23"/>
        <end position="124"/>
    </location>
</feature>
<keyword evidence="1" id="KW-0732">Signal</keyword>
<gene>
    <name evidence="2" type="ORF">IFJ75_13115</name>
</gene>
<feature type="signal peptide" evidence="1">
    <location>
        <begin position="1"/>
        <end position="22"/>
    </location>
</feature>
<dbReference type="Proteomes" id="UP000663918">
    <property type="component" value="Chromosome"/>
</dbReference>
<proteinExistence type="predicted"/>
<reference evidence="2" key="1">
    <citation type="submission" date="2020-09" db="EMBL/GenBank/DDBJ databases">
        <title>Brevundimonas sp. LVF2 isolated from a puddle in Goettingen, Germany.</title>
        <authorList>
            <person name="Friedrich I."/>
            <person name="Klassen A."/>
            <person name="Hannes N."/>
            <person name="Schneider D."/>
            <person name="Hertel R."/>
            <person name="Daniel R."/>
        </authorList>
    </citation>
    <scope>NUCLEOTIDE SEQUENCE</scope>
    <source>
        <strain evidence="2">LVF2</strain>
    </source>
</reference>